<reference evidence="2" key="1">
    <citation type="submission" date="2021-01" db="EMBL/GenBank/DDBJ databases">
        <authorList>
            <person name="Corre E."/>
            <person name="Pelletier E."/>
            <person name="Niang G."/>
            <person name="Scheremetjew M."/>
            <person name="Finn R."/>
            <person name="Kale V."/>
            <person name="Holt S."/>
            <person name="Cochrane G."/>
            <person name="Meng A."/>
            <person name="Brown T."/>
            <person name="Cohen L."/>
        </authorList>
    </citation>
    <scope>NUCLEOTIDE SEQUENCE</scope>
    <source>
        <strain evidence="2">CCMP1594</strain>
    </source>
</reference>
<evidence type="ECO:0000313" key="2">
    <source>
        <dbReference type="EMBL" id="CAE0816386.1"/>
    </source>
</evidence>
<feature type="region of interest" description="Disordered" evidence="1">
    <location>
        <begin position="28"/>
        <end position="47"/>
    </location>
</feature>
<organism evidence="2">
    <name type="scientific">Eutreptiella gymnastica</name>
    <dbReference type="NCBI Taxonomy" id="73025"/>
    <lineage>
        <taxon>Eukaryota</taxon>
        <taxon>Discoba</taxon>
        <taxon>Euglenozoa</taxon>
        <taxon>Euglenida</taxon>
        <taxon>Spirocuta</taxon>
        <taxon>Euglenophyceae</taxon>
        <taxon>Eutreptiales</taxon>
        <taxon>Eutreptiaceae</taxon>
        <taxon>Eutreptiella</taxon>
    </lineage>
</organism>
<sequence length="101" mass="10748">MLGWTLNVQSHGSLPCICLPHLDFRGTGTGLSDPAEQESSAPPTCAALHKGIPSSAKLLRFCRISSAQTMAQKGPQRAQSDRMMVIGQGSPWTGRVVLMGE</sequence>
<protein>
    <submittedName>
        <fullName evidence="2">Uncharacterized protein</fullName>
    </submittedName>
</protein>
<proteinExistence type="predicted"/>
<accession>A0A7S4FVF8</accession>
<dbReference type="EMBL" id="HBJA01078647">
    <property type="protein sequence ID" value="CAE0816386.1"/>
    <property type="molecule type" value="Transcribed_RNA"/>
</dbReference>
<name>A0A7S4FVF8_9EUGL</name>
<gene>
    <name evidence="2" type="ORF">EGYM00163_LOCUS27547</name>
</gene>
<evidence type="ECO:0000256" key="1">
    <source>
        <dbReference type="SAM" id="MobiDB-lite"/>
    </source>
</evidence>
<dbReference type="AlphaFoldDB" id="A0A7S4FVF8"/>